<gene>
    <name evidence="1" type="ORF">LSUE1_G001060</name>
</gene>
<accession>A0A8T9CHQ4</accession>
<evidence type="ECO:0000313" key="2">
    <source>
        <dbReference type="Proteomes" id="UP000469558"/>
    </source>
</evidence>
<comment type="caution">
    <text evidence="1">The sequence shown here is derived from an EMBL/GenBank/DDBJ whole genome shotgun (WGS) entry which is preliminary data.</text>
</comment>
<dbReference type="EMBL" id="QGMK01000061">
    <property type="protein sequence ID" value="TVY84706.1"/>
    <property type="molecule type" value="Genomic_DNA"/>
</dbReference>
<reference evidence="1 2" key="1">
    <citation type="submission" date="2018-05" db="EMBL/GenBank/DDBJ databases">
        <title>Genome sequencing and assembly of the regulated plant pathogen Lachnellula willkommii and related sister species for the development of diagnostic species identification markers.</title>
        <authorList>
            <person name="Giroux E."/>
            <person name="Bilodeau G."/>
        </authorList>
    </citation>
    <scope>NUCLEOTIDE SEQUENCE [LARGE SCALE GENOMIC DNA]</scope>
    <source>
        <strain evidence="1 2">CBS 268.59</strain>
    </source>
</reference>
<name>A0A8T9CHQ4_9HELO</name>
<evidence type="ECO:0000313" key="1">
    <source>
        <dbReference type="EMBL" id="TVY84706.1"/>
    </source>
</evidence>
<sequence>MHQNKERKRLQKPFPARGSSELFSRNTTFDVARAQSCLLLQQGAYDDGLTHQGFERTENRVEVECLPKIASENFHPNISLDSLSHYSTDEMDDEPIRRRRCKTPVLFVGQLENSRPLEIDPAECLAGQYRAELAPRAFTPANEPQLAKSPLRRLRKIKCQVSLRDIIKEHAKTASISDCETLCGSESPATSTSTISPTKSYFEVDELKLVDKPPRRIFTPDLQALDAAPGQQNIIALQMCKNLLTNALFQDHPKENGDEGSGLQILLMIEAYEAIQQQVRRERCQSNAAGQLGDIQAQAIDGILDHWLDALYAMYDRSQEQSSCGKIEVSREIAEEAWLGRRSEDSQATCITGGWA</sequence>
<proteinExistence type="predicted"/>
<keyword evidence="2" id="KW-1185">Reference proteome</keyword>
<organism evidence="1 2">
    <name type="scientific">Lachnellula suecica</name>
    <dbReference type="NCBI Taxonomy" id="602035"/>
    <lineage>
        <taxon>Eukaryota</taxon>
        <taxon>Fungi</taxon>
        <taxon>Dikarya</taxon>
        <taxon>Ascomycota</taxon>
        <taxon>Pezizomycotina</taxon>
        <taxon>Leotiomycetes</taxon>
        <taxon>Helotiales</taxon>
        <taxon>Lachnaceae</taxon>
        <taxon>Lachnellula</taxon>
    </lineage>
</organism>
<dbReference type="Proteomes" id="UP000469558">
    <property type="component" value="Unassembled WGS sequence"/>
</dbReference>
<protein>
    <submittedName>
        <fullName evidence="1">Uncharacterized protein</fullName>
    </submittedName>
</protein>
<dbReference type="AlphaFoldDB" id="A0A8T9CHQ4"/>
<dbReference type="OrthoDB" id="5232891at2759"/>